<dbReference type="Gene3D" id="2.60.120.620">
    <property type="entry name" value="q2cbj1_9rhob like domain"/>
    <property type="match status" value="1"/>
</dbReference>
<dbReference type="EMBL" id="KV429057">
    <property type="protein sequence ID" value="KZT69549.1"/>
    <property type="molecule type" value="Genomic_DNA"/>
</dbReference>
<dbReference type="InterPro" id="IPR044862">
    <property type="entry name" value="Pro_4_hyd_alph_FE2OG_OXY"/>
</dbReference>
<feature type="domain" description="Fe2OG dioxygenase" evidence="3">
    <location>
        <begin position="27"/>
        <end position="130"/>
    </location>
</feature>
<dbReference type="PANTHER" id="PTHR33099:SF7">
    <property type="entry name" value="MYND-TYPE DOMAIN-CONTAINING PROTEIN"/>
    <property type="match status" value="1"/>
</dbReference>
<dbReference type="PANTHER" id="PTHR33099">
    <property type="entry name" value="FE2OG DIOXYGENASE DOMAIN-CONTAINING PROTEIN"/>
    <property type="match status" value="1"/>
</dbReference>
<evidence type="ECO:0000256" key="1">
    <source>
        <dbReference type="RuleBase" id="RU003682"/>
    </source>
</evidence>
<evidence type="ECO:0000313" key="4">
    <source>
        <dbReference type="EMBL" id="KZT69549.1"/>
    </source>
</evidence>
<comment type="similarity">
    <text evidence="1">Belongs to the iron/ascorbate-dependent oxidoreductase family.</text>
</comment>
<evidence type="ECO:0000259" key="3">
    <source>
        <dbReference type="PROSITE" id="PS51471"/>
    </source>
</evidence>
<dbReference type="STRING" id="1314783.A0A165QJC0"/>
<dbReference type="Pfam" id="PF13640">
    <property type="entry name" value="2OG-FeII_Oxy_3"/>
    <property type="match status" value="1"/>
</dbReference>
<feature type="compositionally biased region" description="Acidic residues" evidence="2">
    <location>
        <begin position="195"/>
        <end position="221"/>
    </location>
</feature>
<reference evidence="4 5" key="1">
    <citation type="journal article" date="2016" name="Mol. Biol. Evol.">
        <title>Comparative Genomics of Early-Diverging Mushroom-Forming Fungi Provides Insights into the Origins of Lignocellulose Decay Capabilities.</title>
        <authorList>
            <person name="Nagy L.G."/>
            <person name="Riley R."/>
            <person name="Tritt A."/>
            <person name="Adam C."/>
            <person name="Daum C."/>
            <person name="Floudas D."/>
            <person name="Sun H."/>
            <person name="Yadav J.S."/>
            <person name="Pangilinan J."/>
            <person name="Larsson K.H."/>
            <person name="Matsuura K."/>
            <person name="Barry K."/>
            <person name="Labutti K."/>
            <person name="Kuo R."/>
            <person name="Ohm R.A."/>
            <person name="Bhattacharya S.S."/>
            <person name="Shirouzu T."/>
            <person name="Yoshinaga Y."/>
            <person name="Martin F.M."/>
            <person name="Grigoriev I.V."/>
            <person name="Hibbett D.S."/>
        </authorList>
    </citation>
    <scope>NUCLEOTIDE SEQUENCE [LARGE SCALE GENOMIC DNA]</scope>
    <source>
        <strain evidence="4 5">L-15889</strain>
    </source>
</reference>
<dbReference type="OrthoDB" id="27483at2759"/>
<accession>A0A165QJC0</accession>
<feature type="region of interest" description="Disordered" evidence="2">
    <location>
        <begin position="189"/>
        <end position="238"/>
    </location>
</feature>
<protein>
    <recommendedName>
        <fullName evidence="3">Fe2OG dioxygenase domain-containing protein</fullName>
    </recommendedName>
</protein>
<sequence length="395" mass="44474">MQFDAVQAGLLDVVSTKLFEGKGKALPIHAELYKLNVYDKGSFFKPHMDTLREETMFGSLVITFPTKHEGGLLTFRREGKEWSVDSGKLISEQDELSVVYAAFYSDVEHEVLPVQRGYRVTATYNLYFVPQRPQFSKSVGNPIPAHRSTLEAAFTALLANPTFLLEGGCLGFGLRHRYPLNQSAREGSIKRTVLSDDEEDMYEDEEGGSDDEDMSTSEDSEGGSNDKAKETRRKPPLPFVPGLQLRALEQYLKGGDAMLKQVCEELKLKSVLGIVYRARESMWDNVTNDVLCARVVNLENPDRMTLGPDGDPIPESLVDYLRRWYGGRTLTNNGWRKRRDLEVEWVTDSPEVNLVKQEYIAYGNQAETMHAYFRVCLFVTVGAPSARETASESVV</sequence>
<dbReference type="AlphaFoldDB" id="A0A165QJC0"/>
<keyword evidence="1" id="KW-0560">Oxidoreductase</keyword>
<dbReference type="GO" id="GO:0046872">
    <property type="term" value="F:metal ion binding"/>
    <property type="evidence" value="ECO:0007669"/>
    <property type="project" value="UniProtKB-KW"/>
</dbReference>
<dbReference type="GO" id="GO:0016491">
    <property type="term" value="F:oxidoreductase activity"/>
    <property type="evidence" value="ECO:0007669"/>
    <property type="project" value="UniProtKB-KW"/>
</dbReference>
<keyword evidence="1" id="KW-0408">Iron</keyword>
<proteinExistence type="inferred from homology"/>
<evidence type="ECO:0000256" key="2">
    <source>
        <dbReference type="SAM" id="MobiDB-lite"/>
    </source>
</evidence>
<name>A0A165QJC0_9APHY</name>
<keyword evidence="1" id="KW-0479">Metal-binding</keyword>
<dbReference type="Proteomes" id="UP000076727">
    <property type="component" value="Unassembled WGS sequence"/>
</dbReference>
<dbReference type="PROSITE" id="PS51471">
    <property type="entry name" value="FE2OG_OXY"/>
    <property type="match status" value="1"/>
</dbReference>
<evidence type="ECO:0000313" key="5">
    <source>
        <dbReference type="Proteomes" id="UP000076727"/>
    </source>
</evidence>
<organism evidence="4 5">
    <name type="scientific">Daedalea quercina L-15889</name>
    <dbReference type="NCBI Taxonomy" id="1314783"/>
    <lineage>
        <taxon>Eukaryota</taxon>
        <taxon>Fungi</taxon>
        <taxon>Dikarya</taxon>
        <taxon>Basidiomycota</taxon>
        <taxon>Agaricomycotina</taxon>
        <taxon>Agaricomycetes</taxon>
        <taxon>Polyporales</taxon>
        <taxon>Fomitopsis</taxon>
    </lineage>
</organism>
<gene>
    <name evidence="4" type="ORF">DAEQUDRAFT_257008</name>
</gene>
<keyword evidence="5" id="KW-1185">Reference proteome</keyword>
<dbReference type="InterPro" id="IPR005123">
    <property type="entry name" value="Oxoglu/Fe-dep_dioxygenase_dom"/>
</dbReference>